<dbReference type="Proteomes" id="UP000298337">
    <property type="component" value="Unassembled WGS sequence"/>
</dbReference>
<keyword evidence="1" id="KW-1133">Transmembrane helix</keyword>
<evidence type="ECO:0008006" key="4">
    <source>
        <dbReference type="Google" id="ProtNLM"/>
    </source>
</evidence>
<sequence length="156" mass="17160">MKPLIVLLTVFGLLAAGTYFIQGTPNYLLAGNGAMAAMLLLTGAAHFTFTQGMMQMLPDWLPAKKAWVYATGVLELAPAAGLLIPGVRMGTAGLLIAFFVLILPANILAAQRHLNYQTGTLDGPGPRYLWFRVPLQFFFVAWTWYFGWYLPVVTTF</sequence>
<dbReference type="AlphaFoldDB" id="A0A4Z0P4I1"/>
<organism evidence="2 3">
    <name type="scientific">Hymenobacter fodinae</name>
    <dbReference type="NCBI Taxonomy" id="2510796"/>
    <lineage>
        <taxon>Bacteria</taxon>
        <taxon>Pseudomonadati</taxon>
        <taxon>Bacteroidota</taxon>
        <taxon>Cytophagia</taxon>
        <taxon>Cytophagales</taxon>
        <taxon>Hymenobacteraceae</taxon>
        <taxon>Hymenobacter</taxon>
    </lineage>
</organism>
<feature type="transmembrane region" description="Helical" evidence="1">
    <location>
        <begin position="129"/>
        <end position="150"/>
    </location>
</feature>
<accession>A0A4Z0P4I1</accession>
<protein>
    <recommendedName>
        <fullName evidence="4">DoxX family protein</fullName>
    </recommendedName>
</protein>
<feature type="transmembrane region" description="Helical" evidence="1">
    <location>
        <begin position="90"/>
        <end position="109"/>
    </location>
</feature>
<dbReference type="RefSeq" id="WP_135435384.1">
    <property type="nucleotide sequence ID" value="NZ_SRLA01000003.1"/>
</dbReference>
<feature type="transmembrane region" description="Helical" evidence="1">
    <location>
        <begin position="66"/>
        <end position="84"/>
    </location>
</feature>
<dbReference type="PANTHER" id="PTHR36974:SF1">
    <property type="entry name" value="DOXX FAMILY MEMBRANE PROTEIN"/>
    <property type="match status" value="1"/>
</dbReference>
<evidence type="ECO:0000256" key="1">
    <source>
        <dbReference type="SAM" id="Phobius"/>
    </source>
</evidence>
<dbReference type="EMBL" id="SRLA01000003">
    <property type="protein sequence ID" value="TGE06613.1"/>
    <property type="molecule type" value="Genomic_DNA"/>
</dbReference>
<name>A0A4Z0P4I1_9BACT</name>
<feature type="transmembrane region" description="Helical" evidence="1">
    <location>
        <begin position="33"/>
        <end position="54"/>
    </location>
</feature>
<comment type="caution">
    <text evidence="2">The sequence shown here is derived from an EMBL/GenBank/DDBJ whole genome shotgun (WGS) entry which is preliminary data.</text>
</comment>
<keyword evidence="1" id="KW-0472">Membrane</keyword>
<proteinExistence type="predicted"/>
<reference evidence="2 3" key="1">
    <citation type="submission" date="2019-04" db="EMBL/GenBank/DDBJ databases">
        <authorList>
            <person name="Feng G."/>
            <person name="Zhang J."/>
            <person name="Zhu H."/>
        </authorList>
    </citation>
    <scope>NUCLEOTIDE SEQUENCE [LARGE SCALE GENOMIC DNA]</scope>
    <source>
        <strain evidence="2 3">92R-1</strain>
    </source>
</reference>
<evidence type="ECO:0000313" key="2">
    <source>
        <dbReference type="EMBL" id="TGE06613.1"/>
    </source>
</evidence>
<dbReference type="PANTHER" id="PTHR36974">
    <property type="entry name" value="MEMBRANE PROTEIN-RELATED"/>
    <property type="match status" value="1"/>
</dbReference>
<keyword evidence="3" id="KW-1185">Reference proteome</keyword>
<evidence type="ECO:0000313" key="3">
    <source>
        <dbReference type="Proteomes" id="UP000298337"/>
    </source>
</evidence>
<dbReference type="OrthoDB" id="673526at2"/>
<gene>
    <name evidence="2" type="ORF">EU556_17425</name>
</gene>
<keyword evidence="1" id="KW-0812">Transmembrane</keyword>